<sequence length="606" mass="69689">MVNFKDEPFSDDDTEPVLSFVDVQQSDKQEEISQPYSFIAVKNEIQEEALYTKADVKDEVTVEESTVSIHRHFMDSPVKKPRTIMTLGTKLNIIQRLENGETAASLGRFYNVNESSIRTIKKNAERIRNSVAQSCSSAAKKIVRVRNPLLEKIEKMLAIWVEDQNKKKMTVNSRIIRAKALKLYEHLQQRHRDSSSAEPFAASKGWFDKFQKRQNLRNMKTKGNIRSGKNVSTYGFPDEFKAVVIAEGYKPEQVFNLDEISLFWKRMPNRTFISKEEKTAPGFKAAKDRLTVLLCGNAKGDFKCKPLLVYHSHAPRALKGVRLQNLPVHWRSNRKAWVTGKLFEDWFLNCFCVEVEQHCNESGIAFKALLVLDNAPGHPAHLNDLHPNVRVMFLPPNSTSLIQPMNQGIRSVFKVYYLKLTFSQLLKACEGCSKQSVREFWRSYNILHAIKNIRKAWDEVKGTLMNAVWKNLWKECVHDFRGCVNPLSGVSEIVDLGRKIVGEGFEDLQEVDVIDLLQSHEEELSVEDLVELTQKEEEDQGGIMEDKPTLKRLAQFFILANQLAQEAMDMDPDVERSLQFGRNLTSALASYREIYREKQRQSNFLH</sequence>
<dbReference type="Gene3D" id="1.10.10.10">
    <property type="entry name" value="Winged helix-like DNA-binding domain superfamily/Winged helix DNA-binding domain"/>
    <property type="match status" value="1"/>
</dbReference>
<evidence type="ECO:0000313" key="6">
    <source>
        <dbReference type="EMBL" id="GFG33720.1"/>
    </source>
</evidence>
<gene>
    <name evidence="6" type="ORF">Cfor_12958</name>
</gene>
<dbReference type="PROSITE" id="PS51253">
    <property type="entry name" value="HTH_CENPB"/>
    <property type="match status" value="1"/>
</dbReference>
<dbReference type="OrthoDB" id="125347at2759"/>
<evidence type="ECO:0000256" key="3">
    <source>
        <dbReference type="ARBA" id="ARBA00023125"/>
    </source>
</evidence>
<comment type="subcellular location">
    <subcellularLocation>
        <location evidence="1">Nucleus</location>
    </subcellularLocation>
</comment>
<name>A0A6L2PQ76_COPFO</name>
<dbReference type="Proteomes" id="UP000502823">
    <property type="component" value="Unassembled WGS sequence"/>
</dbReference>
<dbReference type="Gene3D" id="1.10.10.60">
    <property type="entry name" value="Homeodomain-like"/>
    <property type="match status" value="1"/>
</dbReference>
<protein>
    <recommendedName>
        <fullName evidence="5">HTH CENPB-type domain-containing protein</fullName>
    </recommendedName>
</protein>
<dbReference type="SUPFAM" id="SSF46689">
    <property type="entry name" value="Homeodomain-like"/>
    <property type="match status" value="2"/>
</dbReference>
<evidence type="ECO:0000256" key="2">
    <source>
        <dbReference type="ARBA" id="ARBA00010881"/>
    </source>
</evidence>
<dbReference type="GO" id="GO:0003677">
    <property type="term" value="F:DNA binding"/>
    <property type="evidence" value="ECO:0007669"/>
    <property type="project" value="UniProtKB-KW"/>
</dbReference>
<proteinExistence type="inferred from homology"/>
<keyword evidence="7" id="KW-1185">Reference proteome</keyword>
<evidence type="ECO:0000256" key="1">
    <source>
        <dbReference type="ARBA" id="ARBA00004123"/>
    </source>
</evidence>
<comment type="caution">
    <text evidence="6">The sequence shown here is derived from an EMBL/GenBank/DDBJ whole genome shotgun (WGS) entry which is preliminary data.</text>
</comment>
<dbReference type="InParanoid" id="A0A6L2PQ76"/>
<dbReference type="Pfam" id="PF04218">
    <property type="entry name" value="CENP-B_N"/>
    <property type="match status" value="1"/>
</dbReference>
<dbReference type="Pfam" id="PF03221">
    <property type="entry name" value="HTH_Tnp_Tc5"/>
    <property type="match status" value="1"/>
</dbReference>
<dbReference type="PANTHER" id="PTHR19303">
    <property type="entry name" value="TRANSPOSON"/>
    <property type="match status" value="1"/>
</dbReference>
<dbReference type="GO" id="GO:0005634">
    <property type="term" value="C:nucleus"/>
    <property type="evidence" value="ECO:0007669"/>
    <property type="project" value="UniProtKB-SubCell"/>
</dbReference>
<dbReference type="AlphaFoldDB" id="A0A6L2PQ76"/>
<dbReference type="InterPro" id="IPR036388">
    <property type="entry name" value="WH-like_DNA-bd_sf"/>
</dbReference>
<comment type="similarity">
    <text evidence="2">Belongs to the tigger transposable element derived protein family.</text>
</comment>
<dbReference type="InterPro" id="IPR050863">
    <property type="entry name" value="CenT-Element_Derived"/>
</dbReference>
<keyword evidence="4" id="KW-0539">Nucleus</keyword>
<dbReference type="InterPro" id="IPR009057">
    <property type="entry name" value="Homeodomain-like_sf"/>
</dbReference>
<evidence type="ECO:0000259" key="5">
    <source>
        <dbReference type="PROSITE" id="PS51253"/>
    </source>
</evidence>
<dbReference type="SMART" id="SM00674">
    <property type="entry name" value="CENPB"/>
    <property type="match status" value="1"/>
</dbReference>
<organism evidence="6 7">
    <name type="scientific">Coptotermes formosanus</name>
    <name type="common">Formosan subterranean termite</name>
    <dbReference type="NCBI Taxonomy" id="36987"/>
    <lineage>
        <taxon>Eukaryota</taxon>
        <taxon>Metazoa</taxon>
        <taxon>Ecdysozoa</taxon>
        <taxon>Arthropoda</taxon>
        <taxon>Hexapoda</taxon>
        <taxon>Insecta</taxon>
        <taxon>Pterygota</taxon>
        <taxon>Neoptera</taxon>
        <taxon>Polyneoptera</taxon>
        <taxon>Dictyoptera</taxon>
        <taxon>Blattodea</taxon>
        <taxon>Blattoidea</taxon>
        <taxon>Termitoidae</taxon>
        <taxon>Rhinotermitidae</taxon>
        <taxon>Coptotermes</taxon>
    </lineage>
</organism>
<evidence type="ECO:0000313" key="7">
    <source>
        <dbReference type="Proteomes" id="UP000502823"/>
    </source>
</evidence>
<dbReference type="Pfam" id="PF03184">
    <property type="entry name" value="DDE_1"/>
    <property type="match status" value="1"/>
</dbReference>
<keyword evidence="3" id="KW-0238">DNA-binding</keyword>
<dbReference type="InterPro" id="IPR004875">
    <property type="entry name" value="DDE_SF_endonuclease_dom"/>
</dbReference>
<dbReference type="PANTHER" id="PTHR19303:SF26">
    <property type="entry name" value="TIGGER TRANSPOSABLE ELEMENT-DERIVED PROTEIN 1"/>
    <property type="match status" value="1"/>
</dbReference>
<evidence type="ECO:0000256" key="4">
    <source>
        <dbReference type="ARBA" id="ARBA00023242"/>
    </source>
</evidence>
<feature type="domain" description="HTH CENPB-type" evidence="5">
    <location>
        <begin position="141"/>
        <end position="220"/>
    </location>
</feature>
<accession>A0A6L2PQ76</accession>
<reference evidence="7" key="1">
    <citation type="submission" date="2020-01" db="EMBL/GenBank/DDBJ databases">
        <title>Draft genome sequence of the Termite Coptotermes fromosanus.</title>
        <authorList>
            <person name="Itakura S."/>
            <person name="Yosikawa Y."/>
            <person name="Umezawa K."/>
        </authorList>
    </citation>
    <scope>NUCLEOTIDE SEQUENCE [LARGE SCALE GENOMIC DNA]</scope>
</reference>
<dbReference type="InterPro" id="IPR006600">
    <property type="entry name" value="HTH_CenpB_DNA-bd_dom"/>
</dbReference>
<dbReference type="EMBL" id="BLKM01000452">
    <property type="protein sequence ID" value="GFG33720.1"/>
    <property type="molecule type" value="Genomic_DNA"/>
</dbReference>
<dbReference type="InterPro" id="IPR007889">
    <property type="entry name" value="HTH_Psq"/>
</dbReference>